<feature type="compositionally biased region" description="Acidic residues" evidence="1">
    <location>
        <begin position="56"/>
        <end position="67"/>
    </location>
</feature>
<evidence type="ECO:0000256" key="2">
    <source>
        <dbReference type="SAM" id="SignalP"/>
    </source>
</evidence>
<dbReference type="Proteomes" id="UP000677668">
    <property type="component" value="Chromosome 2"/>
</dbReference>
<evidence type="ECO:0000313" key="4">
    <source>
        <dbReference type="Proteomes" id="UP000677668"/>
    </source>
</evidence>
<keyword evidence="2" id="KW-0732">Signal</keyword>
<evidence type="ECO:0000256" key="1">
    <source>
        <dbReference type="SAM" id="MobiDB-lite"/>
    </source>
</evidence>
<dbReference type="InterPro" id="IPR011990">
    <property type="entry name" value="TPR-like_helical_dom_sf"/>
</dbReference>
<dbReference type="EMBL" id="CP072643">
    <property type="protein sequence ID" value="QUV95361.1"/>
    <property type="molecule type" value="Genomic_DNA"/>
</dbReference>
<keyword evidence="4" id="KW-1185">Reference proteome</keyword>
<evidence type="ECO:0008006" key="5">
    <source>
        <dbReference type="Google" id="ProtNLM"/>
    </source>
</evidence>
<feature type="compositionally biased region" description="Basic and acidic residues" evidence="1">
    <location>
        <begin position="68"/>
        <end position="78"/>
    </location>
</feature>
<evidence type="ECO:0000313" key="3">
    <source>
        <dbReference type="EMBL" id="QUV95361.1"/>
    </source>
</evidence>
<feature type="region of interest" description="Disordered" evidence="1">
    <location>
        <begin position="41"/>
        <end position="78"/>
    </location>
</feature>
<dbReference type="Gene3D" id="1.25.40.10">
    <property type="entry name" value="Tetratricopeptide repeat domain"/>
    <property type="match status" value="1"/>
</dbReference>
<protein>
    <recommendedName>
        <fullName evidence="5">Outer membrane lipoprotein BamD-like domain-containing protein</fullName>
    </recommendedName>
</protein>
<reference evidence="3 4" key="1">
    <citation type="submission" date="2021-03" db="EMBL/GenBank/DDBJ databases">
        <title>Genomic and phenotypic characterization of Chloracidobacterium isolates provides evidence for multiple species.</title>
        <authorList>
            <person name="Saini M.K."/>
            <person name="Costas A.M.G."/>
            <person name="Tank M."/>
            <person name="Bryant D.A."/>
        </authorList>
    </citation>
    <scope>NUCLEOTIDE SEQUENCE [LARGE SCALE GENOMIC DNA]</scope>
    <source>
        <strain evidence="3 4">N</strain>
    </source>
</reference>
<organism evidence="3 4">
    <name type="scientific">Chloracidobacterium sp. N</name>
    <dbReference type="NCBI Taxonomy" id="2821540"/>
    <lineage>
        <taxon>Bacteria</taxon>
        <taxon>Pseudomonadati</taxon>
        <taxon>Acidobacteriota</taxon>
        <taxon>Terriglobia</taxon>
        <taxon>Terriglobales</taxon>
        <taxon>Acidobacteriaceae</taxon>
        <taxon>Chloracidobacterium</taxon>
        <taxon>Chloracidobacterium aggregatum</taxon>
    </lineage>
</organism>
<sequence>MFGVRVVFCACVLFSVVASGAAHAFGAGRVGQVALGQVAPWKSQSPQKPAPPPGEPDGEPDEAQEQADDWREMGTRDPLLEKRARKNIEVAEFYARQKNFRASINRLTEIYEVYPQFTRFDRILFLLGKYHLGQRRLLEDEAKRLRKQGQGDEGQRKADEARTHDAEARRYFSELLERFPESELVKDTRKELERLSSLASPLPPF</sequence>
<feature type="chain" id="PRO_5045384087" description="Outer membrane lipoprotein BamD-like domain-containing protein" evidence="2">
    <location>
        <begin position="25"/>
        <end position="205"/>
    </location>
</feature>
<name>A0ABX8B734_9BACT</name>
<proteinExistence type="predicted"/>
<accession>A0ABX8B734</accession>
<dbReference type="RefSeq" id="WP_211423589.1">
    <property type="nucleotide sequence ID" value="NZ_CP072643.1"/>
</dbReference>
<feature type="signal peptide" evidence="2">
    <location>
        <begin position="1"/>
        <end position="24"/>
    </location>
</feature>
<gene>
    <name evidence="3" type="ORF">J8C05_15240</name>
</gene>
<feature type="region of interest" description="Disordered" evidence="1">
    <location>
        <begin position="146"/>
        <end position="165"/>
    </location>
</feature>